<dbReference type="SUPFAM" id="SSF47384">
    <property type="entry name" value="Homodimeric domain of signal transducing histidine kinase"/>
    <property type="match status" value="1"/>
</dbReference>
<keyword evidence="4" id="KW-0808">Transferase</keyword>
<accession>A0ABV8MPR5</accession>
<dbReference type="InterPro" id="IPR036890">
    <property type="entry name" value="HATPase_C_sf"/>
</dbReference>
<dbReference type="PROSITE" id="PS50110">
    <property type="entry name" value="RESPONSE_REGULATORY"/>
    <property type="match status" value="2"/>
</dbReference>
<dbReference type="SUPFAM" id="SSF52172">
    <property type="entry name" value="CheY-like"/>
    <property type="match status" value="2"/>
</dbReference>
<evidence type="ECO:0000259" key="8">
    <source>
        <dbReference type="PROSITE" id="PS50109"/>
    </source>
</evidence>
<dbReference type="InterPro" id="IPR004358">
    <property type="entry name" value="Sig_transdc_His_kin-like_C"/>
</dbReference>
<evidence type="ECO:0000256" key="7">
    <source>
        <dbReference type="SAM" id="Phobius"/>
    </source>
</evidence>
<feature type="domain" description="PAS" evidence="10">
    <location>
        <begin position="455"/>
        <end position="500"/>
    </location>
</feature>
<feature type="modified residue" description="4-aspartylphosphate" evidence="6">
    <location>
        <position position="1004"/>
    </location>
</feature>
<dbReference type="SMART" id="SM00091">
    <property type="entry name" value="PAS"/>
    <property type="match status" value="2"/>
</dbReference>
<dbReference type="InterPro" id="IPR013655">
    <property type="entry name" value="PAS_fold_3"/>
</dbReference>
<evidence type="ECO:0000256" key="5">
    <source>
        <dbReference type="ARBA" id="ARBA00022777"/>
    </source>
</evidence>
<proteinExistence type="predicted"/>
<dbReference type="InterPro" id="IPR001610">
    <property type="entry name" value="PAC"/>
</dbReference>
<dbReference type="SMART" id="SM00388">
    <property type="entry name" value="HisKA"/>
    <property type="match status" value="1"/>
</dbReference>
<feature type="domain" description="PAS" evidence="10">
    <location>
        <begin position="330"/>
        <end position="400"/>
    </location>
</feature>
<dbReference type="InterPro" id="IPR000014">
    <property type="entry name" value="PAS"/>
</dbReference>
<dbReference type="InterPro" id="IPR000700">
    <property type="entry name" value="PAS-assoc_C"/>
</dbReference>
<dbReference type="CDD" id="cd12914">
    <property type="entry name" value="PDC1_DGC_like"/>
    <property type="match status" value="1"/>
</dbReference>
<dbReference type="Gene3D" id="1.10.287.130">
    <property type="match status" value="1"/>
</dbReference>
<dbReference type="InterPro" id="IPR003594">
    <property type="entry name" value="HATPase_dom"/>
</dbReference>
<dbReference type="RefSeq" id="WP_378162956.1">
    <property type="nucleotide sequence ID" value="NZ_JBHSBU010000001.1"/>
</dbReference>
<dbReference type="Pfam" id="PF22588">
    <property type="entry name" value="dCache_1_like"/>
    <property type="match status" value="1"/>
</dbReference>
<dbReference type="PROSITE" id="PS50109">
    <property type="entry name" value="HIS_KIN"/>
    <property type="match status" value="1"/>
</dbReference>
<feature type="transmembrane region" description="Helical" evidence="7">
    <location>
        <begin position="19"/>
        <end position="39"/>
    </location>
</feature>
<name>A0ABV8MPR5_9NEIS</name>
<keyword evidence="5" id="KW-0418">Kinase</keyword>
<evidence type="ECO:0000256" key="4">
    <source>
        <dbReference type="ARBA" id="ARBA00022679"/>
    </source>
</evidence>
<dbReference type="CDD" id="cd16922">
    <property type="entry name" value="HATPase_EvgS-ArcB-TorS-like"/>
    <property type="match status" value="1"/>
</dbReference>
<dbReference type="PROSITE" id="PS50112">
    <property type="entry name" value="PAS"/>
    <property type="match status" value="2"/>
</dbReference>
<reference evidence="13" key="1">
    <citation type="journal article" date="2019" name="Int. J. Syst. Evol. Microbiol.">
        <title>The Global Catalogue of Microorganisms (GCM) 10K type strain sequencing project: providing services to taxonomists for standard genome sequencing and annotation.</title>
        <authorList>
            <consortium name="The Broad Institute Genomics Platform"/>
            <consortium name="The Broad Institute Genome Sequencing Center for Infectious Disease"/>
            <person name="Wu L."/>
            <person name="Ma J."/>
        </authorList>
    </citation>
    <scope>NUCLEOTIDE SEQUENCE [LARGE SCALE GENOMIC DNA]</scope>
    <source>
        <strain evidence="13">LMG 29894</strain>
    </source>
</reference>
<keyword evidence="7" id="KW-1133">Transmembrane helix</keyword>
<evidence type="ECO:0000256" key="3">
    <source>
        <dbReference type="ARBA" id="ARBA00022553"/>
    </source>
</evidence>
<dbReference type="InterPro" id="IPR003661">
    <property type="entry name" value="HisK_dim/P_dom"/>
</dbReference>
<dbReference type="EMBL" id="JBHSBU010000001">
    <property type="protein sequence ID" value="MFC4159321.1"/>
    <property type="molecule type" value="Genomic_DNA"/>
</dbReference>
<dbReference type="Pfam" id="PF00072">
    <property type="entry name" value="Response_reg"/>
    <property type="match status" value="1"/>
</dbReference>
<organism evidence="12 13">
    <name type="scientific">Chitinimonas lacunae</name>
    <dbReference type="NCBI Taxonomy" id="1963018"/>
    <lineage>
        <taxon>Bacteria</taxon>
        <taxon>Pseudomonadati</taxon>
        <taxon>Pseudomonadota</taxon>
        <taxon>Betaproteobacteria</taxon>
        <taxon>Neisseriales</taxon>
        <taxon>Chitinibacteraceae</taxon>
        <taxon>Chitinimonas</taxon>
    </lineage>
</organism>
<feature type="domain" description="PAC" evidence="11">
    <location>
        <begin position="403"/>
        <end position="454"/>
    </location>
</feature>
<dbReference type="InterPro" id="IPR054327">
    <property type="entry name" value="His-kinase-like_sensor"/>
</dbReference>
<evidence type="ECO:0000256" key="1">
    <source>
        <dbReference type="ARBA" id="ARBA00000085"/>
    </source>
</evidence>
<protein>
    <recommendedName>
        <fullName evidence="2">histidine kinase</fullName>
        <ecNumber evidence="2">2.7.13.3</ecNumber>
    </recommendedName>
</protein>
<dbReference type="PROSITE" id="PS50113">
    <property type="entry name" value="PAC"/>
    <property type="match status" value="2"/>
</dbReference>
<feature type="domain" description="Histidine kinase" evidence="8">
    <location>
        <begin position="600"/>
        <end position="819"/>
    </location>
</feature>
<dbReference type="InterPro" id="IPR001789">
    <property type="entry name" value="Sig_transdc_resp-reg_receiver"/>
</dbReference>
<feature type="transmembrane region" description="Helical" evidence="7">
    <location>
        <begin position="293"/>
        <end position="314"/>
    </location>
</feature>
<dbReference type="CDD" id="cd00130">
    <property type="entry name" value="PAS"/>
    <property type="match status" value="2"/>
</dbReference>
<dbReference type="InterPro" id="IPR005467">
    <property type="entry name" value="His_kinase_dom"/>
</dbReference>
<evidence type="ECO:0000256" key="2">
    <source>
        <dbReference type="ARBA" id="ARBA00012438"/>
    </source>
</evidence>
<evidence type="ECO:0000259" key="10">
    <source>
        <dbReference type="PROSITE" id="PS50112"/>
    </source>
</evidence>
<keyword evidence="13" id="KW-1185">Reference proteome</keyword>
<evidence type="ECO:0000313" key="12">
    <source>
        <dbReference type="EMBL" id="MFC4159321.1"/>
    </source>
</evidence>
<dbReference type="Proteomes" id="UP001595791">
    <property type="component" value="Unassembled WGS sequence"/>
</dbReference>
<keyword evidence="7" id="KW-0472">Membrane</keyword>
<dbReference type="PANTHER" id="PTHR43047:SF72">
    <property type="entry name" value="OSMOSENSING HISTIDINE PROTEIN KINASE SLN1"/>
    <property type="match status" value="1"/>
</dbReference>
<evidence type="ECO:0000313" key="13">
    <source>
        <dbReference type="Proteomes" id="UP001595791"/>
    </source>
</evidence>
<dbReference type="InterPro" id="IPR035965">
    <property type="entry name" value="PAS-like_dom_sf"/>
</dbReference>
<dbReference type="SUPFAM" id="SSF55785">
    <property type="entry name" value="PYP-like sensor domain (PAS domain)"/>
    <property type="match status" value="2"/>
</dbReference>
<feature type="modified residue" description="4-aspartylphosphate" evidence="6">
    <location>
        <position position="884"/>
    </location>
</feature>
<dbReference type="CDD" id="cd00082">
    <property type="entry name" value="HisKA"/>
    <property type="match status" value="1"/>
</dbReference>
<dbReference type="NCBIfam" id="TIGR00229">
    <property type="entry name" value="sensory_box"/>
    <property type="match status" value="3"/>
</dbReference>
<dbReference type="SUPFAM" id="SSF55874">
    <property type="entry name" value="ATPase domain of HSP90 chaperone/DNA topoisomerase II/histidine kinase"/>
    <property type="match status" value="1"/>
</dbReference>
<dbReference type="PANTHER" id="PTHR43047">
    <property type="entry name" value="TWO-COMPONENT HISTIDINE PROTEIN KINASE"/>
    <property type="match status" value="1"/>
</dbReference>
<feature type="domain" description="PAC" evidence="11">
    <location>
        <begin position="544"/>
        <end position="596"/>
    </location>
</feature>
<dbReference type="InterPro" id="IPR011006">
    <property type="entry name" value="CheY-like_superfamily"/>
</dbReference>
<dbReference type="Gene3D" id="3.30.565.10">
    <property type="entry name" value="Histidine kinase-like ATPase, C-terminal domain"/>
    <property type="match status" value="1"/>
</dbReference>
<dbReference type="CDD" id="cd12915">
    <property type="entry name" value="PDC2_DGC_like"/>
    <property type="match status" value="1"/>
</dbReference>
<feature type="domain" description="Response regulatory" evidence="9">
    <location>
        <begin position="956"/>
        <end position="1065"/>
    </location>
</feature>
<keyword evidence="3 6" id="KW-0597">Phosphoprotein</keyword>
<dbReference type="InterPro" id="IPR036097">
    <property type="entry name" value="HisK_dim/P_sf"/>
</dbReference>
<evidence type="ECO:0000259" key="9">
    <source>
        <dbReference type="PROSITE" id="PS50110"/>
    </source>
</evidence>
<dbReference type="Gene3D" id="3.40.50.2300">
    <property type="match status" value="2"/>
</dbReference>
<dbReference type="Gene3D" id="3.30.450.20">
    <property type="entry name" value="PAS domain"/>
    <property type="match status" value="4"/>
</dbReference>
<sequence length="1070" mass="118417">MAGQLRLAWKVPATRRLTLLYVCLSVVAAALTAYAAYALRSQILHQTERELGNLSYVLTGQTRNTVQSVDLLLQATIERLSEDQQLRREWTSPALYDHFRQRIVGVPQVRELLLADRNGRVIGHSLTATPQNSIGDRPFFQIHVADRSADMRVGEPVRGRTDGKWGVALSRRVETPDGQFNGVLVAVFDPIYLLDLYRSIELGHGSAVSLMRADGILLTRWPIDESWIGHSFGNSPVFRELLSRQNAGVITGKSSIDGERRITYSQRLDRYPFVVNVSINEAVALAEWHRQMWMVIVGVGFTLLALGLLTVALIRQELRRAEVEQAVLANEARLRAIDEASPLGIFLADAQGDCIHVNSSYLQMAAVPMDKLLGKGWLERIDPEDRATVAREWYAAAERHQNFSLEFRYRRPDGQSLWVNCKAAVIVQRGQVAGFVGTVEDITERRAAEAKQRETFALQRAVLDGTHYAIISTDTDGVIRSFNRGAEKMLGYHAEEVVGRVTPLLIHDLQEIASQAEQLSAELGCTIKPSFDVFAWRTRDGAVDEREWTYVCRDGRRLPVMVSTSALRDEKGTIQGYLSVAHDLSERHKVELLKREFVSIVSHELRTPLTSIRGSLGLVNGGVVGQLPDRAQELIDIAYKNSERLVRLINDILDIEKIESGKLRLDMHTTEVMPLVEQALQANLGYANQFGVTLSLIAAVPGLQCEVDIDRFGQIMANLLSNAIKFSPRGGNVEVAALVHQDRLRVEVRDHGQGMPKDFRDTVFEKFSQADATDARRRHGTGLGLAITKSLVESMRGSIGFDSDEGAGTTFWFELPALLETFKPSTLSIDAEAPRVLVCSADPDIANLLVYMLGHGGYAAEIAYAVDEAARRWASGRFGVVVFDTILAANDVGLVRHVFSSEGEAIPIVYIGVMSRCTFPEGERGNPDEWLDKPIDEKRLLATVREHMPKPAGRPRVLHVEDDADLSAVVAALVAEVADVERAGSLKEARQRLNARHYDLVVLDPGLPDGDGYDLLPLLRGRPVKIPVVVYSANDPDGEPPVGVTATLTKTGSSNDALLRAIRTYTERSA</sequence>
<keyword evidence="7" id="KW-0812">Transmembrane</keyword>
<dbReference type="EC" id="2.7.13.3" evidence="2"/>
<dbReference type="Pfam" id="PF08447">
    <property type="entry name" value="PAS_3"/>
    <property type="match status" value="1"/>
</dbReference>
<feature type="domain" description="Response regulatory" evidence="9">
    <location>
        <begin position="835"/>
        <end position="948"/>
    </location>
</feature>
<comment type="caution">
    <text evidence="12">The sequence shown here is derived from an EMBL/GenBank/DDBJ whole genome shotgun (WGS) entry which is preliminary data.</text>
</comment>
<dbReference type="SMART" id="SM00086">
    <property type="entry name" value="PAC"/>
    <property type="match status" value="2"/>
</dbReference>
<dbReference type="PRINTS" id="PR00344">
    <property type="entry name" value="BCTRLSENSOR"/>
</dbReference>
<evidence type="ECO:0000256" key="6">
    <source>
        <dbReference type="PROSITE-ProRule" id="PRU00169"/>
    </source>
</evidence>
<evidence type="ECO:0000259" key="11">
    <source>
        <dbReference type="PROSITE" id="PS50113"/>
    </source>
</evidence>
<gene>
    <name evidence="12" type="ORF">ACFOW7_08120</name>
</gene>
<dbReference type="SMART" id="SM00387">
    <property type="entry name" value="HATPase_c"/>
    <property type="match status" value="1"/>
</dbReference>
<dbReference type="SMART" id="SM00448">
    <property type="entry name" value="REC"/>
    <property type="match status" value="2"/>
</dbReference>
<dbReference type="Pfam" id="PF00512">
    <property type="entry name" value="HisKA"/>
    <property type="match status" value="1"/>
</dbReference>
<comment type="catalytic activity">
    <reaction evidence="1">
        <text>ATP + protein L-histidine = ADP + protein N-phospho-L-histidine.</text>
        <dbReference type="EC" id="2.7.13.3"/>
    </reaction>
</comment>
<dbReference type="CDD" id="cd00156">
    <property type="entry name" value="REC"/>
    <property type="match status" value="1"/>
</dbReference>
<dbReference type="Pfam" id="PF02518">
    <property type="entry name" value="HATPase_c"/>
    <property type="match status" value="1"/>
</dbReference>
<dbReference type="Pfam" id="PF13426">
    <property type="entry name" value="PAS_9"/>
    <property type="match status" value="1"/>
</dbReference>